<dbReference type="Gene3D" id="3.30.70.1230">
    <property type="entry name" value="Nucleotide cyclase"/>
    <property type="match status" value="1"/>
</dbReference>
<protein>
    <submittedName>
        <fullName evidence="2">Adenylate cyclase</fullName>
    </submittedName>
</protein>
<name>A0A916Y0E8_9HYPH</name>
<dbReference type="GO" id="GO:0006171">
    <property type="term" value="P:cAMP biosynthetic process"/>
    <property type="evidence" value="ECO:0007669"/>
    <property type="project" value="TreeGrafter"/>
</dbReference>
<dbReference type="GO" id="GO:0035556">
    <property type="term" value="P:intracellular signal transduction"/>
    <property type="evidence" value="ECO:0007669"/>
    <property type="project" value="InterPro"/>
</dbReference>
<dbReference type="InterPro" id="IPR001054">
    <property type="entry name" value="A/G_cyclase"/>
</dbReference>
<dbReference type="Pfam" id="PF00211">
    <property type="entry name" value="Guanylate_cyc"/>
    <property type="match status" value="1"/>
</dbReference>
<reference evidence="2" key="2">
    <citation type="submission" date="2020-09" db="EMBL/GenBank/DDBJ databases">
        <authorList>
            <person name="Sun Q."/>
            <person name="Zhou Y."/>
        </authorList>
    </citation>
    <scope>NUCLEOTIDE SEQUENCE</scope>
    <source>
        <strain evidence="2">CGMCC 1.15493</strain>
    </source>
</reference>
<dbReference type="InterPro" id="IPR029787">
    <property type="entry name" value="Nucleotide_cyclase"/>
</dbReference>
<dbReference type="RefSeq" id="WP_188852007.1">
    <property type="nucleotide sequence ID" value="NZ_BMJJ01000007.1"/>
</dbReference>
<dbReference type="SUPFAM" id="SSF55073">
    <property type="entry name" value="Nucleotide cyclase"/>
    <property type="match status" value="1"/>
</dbReference>
<feature type="domain" description="Guanylate cyclase" evidence="1">
    <location>
        <begin position="227"/>
        <end position="357"/>
    </location>
</feature>
<sequence length="406" mass="44380">MTLQTADLIPPSDSLHWPTRHSPILDWLVNGTRDERFIDNIFAGLCERLRAEGVSIARATLAFTIQHPQWLGARILWRKDQPDCEIDLFDHGVLVTPQYIDSPVSEIDNGADEVRQRLDLPAGHAFPHSIFDDLAAEGLTDYVAWPILHTGGKRHVVSFATDRPGGFEDSELRCLADLLPVLALVSEIRVKNRLARTLLETYVGPHASELILAGATRRGSGVTVGAAILICDLRDFTTISELWPRDHVIDLLNGYFDAMSEPIERNGGEILKFVGDGLLAIFPLSNPDACAALLRSVSEAQAAMVAVNAEHARLGHDALGYGIGIHVGDVMYGNIGSQKRLDFTVIGPAVNVASRLETLTKEVKRPVLVSRAFAEMAGQMDAMDPVGFHPLKGLGEPLEVFALRMP</sequence>
<dbReference type="PANTHER" id="PTHR43081">
    <property type="entry name" value="ADENYLATE CYCLASE, TERMINAL-DIFFERENTIATION SPECIFIC-RELATED"/>
    <property type="match status" value="1"/>
</dbReference>
<dbReference type="EMBL" id="BMJJ01000007">
    <property type="protein sequence ID" value="GGD24692.1"/>
    <property type="molecule type" value="Genomic_DNA"/>
</dbReference>
<dbReference type="CDD" id="cd07302">
    <property type="entry name" value="CHD"/>
    <property type="match status" value="1"/>
</dbReference>
<accession>A0A916Y0E8</accession>
<proteinExistence type="predicted"/>
<keyword evidence="3" id="KW-1185">Reference proteome</keyword>
<dbReference type="SMART" id="SM00044">
    <property type="entry name" value="CYCc"/>
    <property type="match status" value="1"/>
</dbReference>
<gene>
    <name evidence="2" type="ORF">GCM10011335_29560</name>
</gene>
<reference evidence="2" key="1">
    <citation type="journal article" date="2014" name="Int. J. Syst. Evol. Microbiol.">
        <title>Complete genome sequence of Corynebacterium casei LMG S-19264T (=DSM 44701T), isolated from a smear-ripened cheese.</title>
        <authorList>
            <consortium name="US DOE Joint Genome Institute (JGI-PGF)"/>
            <person name="Walter F."/>
            <person name="Albersmeier A."/>
            <person name="Kalinowski J."/>
            <person name="Ruckert C."/>
        </authorList>
    </citation>
    <scope>NUCLEOTIDE SEQUENCE</scope>
    <source>
        <strain evidence="2">CGMCC 1.15493</strain>
    </source>
</reference>
<dbReference type="GO" id="GO:0004016">
    <property type="term" value="F:adenylate cyclase activity"/>
    <property type="evidence" value="ECO:0007669"/>
    <property type="project" value="UniProtKB-ARBA"/>
</dbReference>
<dbReference type="PROSITE" id="PS50125">
    <property type="entry name" value="GUANYLATE_CYCLASE_2"/>
    <property type="match status" value="1"/>
</dbReference>
<evidence type="ECO:0000313" key="3">
    <source>
        <dbReference type="Proteomes" id="UP000613160"/>
    </source>
</evidence>
<dbReference type="PANTHER" id="PTHR43081:SF11">
    <property type="entry name" value="BLR2264 PROTEIN"/>
    <property type="match status" value="1"/>
</dbReference>
<dbReference type="InterPro" id="IPR050697">
    <property type="entry name" value="Adenylyl/Guanylyl_Cyclase_3/4"/>
</dbReference>
<comment type="caution">
    <text evidence="2">The sequence shown here is derived from an EMBL/GenBank/DDBJ whole genome shotgun (WGS) entry which is preliminary data.</text>
</comment>
<organism evidence="2 3">
    <name type="scientific">Aureimonas glaciei</name>
    <dbReference type="NCBI Taxonomy" id="1776957"/>
    <lineage>
        <taxon>Bacteria</taxon>
        <taxon>Pseudomonadati</taxon>
        <taxon>Pseudomonadota</taxon>
        <taxon>Alphaproteobacteria</taxon>
        <taxon>Hyphomicrobiales</taxon>
        <taxon>Aurantimonadaceae</taxon>
        <taxon>Aureimonas</taxon>
    </lineage>
</organism>
<evidence type="ECO:0000259" key="1">
    <source>
        <dbReference type="PROSITE" id="PS50125"/>
    </source>
</evidence>
<dbReference type="Proteomes" id="UP000613160">
    <property type="component" value="Unassembled WGS sequence"/>
</dbReference>
<evidence type="ECO:0000313" key="2">
    <source>
        <dbReference type="EMBL" id="GGD24692.1"/>
    </source>
</evidence>
<dbReference type="AlphaFoldDB" id="A0A916Y0E8"/>